<gene>
    <name evidence="2" type="ORF">U3653_31220</name>
</gene>
<dbReference type="InterPro" id="IPR013096">
    <property type="entry name" value="Cupin_2"/>
</dbReference>
<comment type="caution">
    <text evidence="2">The sequence shown here is derived from an EMBL/GenBank/DDBJ whole genome shotgun (WGS) entry which is preliminary data.</text>
</comment>
<dbReference type="CDD" id="cd02215">
    <property type="entry name" value="cupin_QDO_N_C"/>
    <property type="match status" value="2"/>
</dbReference>
<dbReference type="RefSeq" id="WP_195083291.1">
    <property type="nucleotide sequence ID" value="NZ_JAYESH010000002.1"/>
</dbReference>
<dbReference type="PANTHER" id="PTHR36440:SF1">
    <property type="entry name" value="PUTATIVE (AFU_ORTHOLOGUE AFUA_8G07350)-RELATED"/>
    <property type="match status" value="1"/>
</dbReference>
<sequence>MTTADLDHIHRLPLADTLPGEPVPYYLASAEGLRFEAYGQLWTVLARSSDSGGLFDAATICGPRGASAPFHVLTENQRTYHVTAGAVRVWLPGESRLLTTGDSVHVAPGVAFAYRLEAHQSSMLFWSAPGGALDALLRHRPVTRHIYSASALGADAGTPIGTVVDGIDHAELGAGPDDRIPADQQSYFLRAATGDRLGWPDALNTVTARGRNTGGRYLAVATTGGRQPYIPRHFHRLHTENFFCTAGRVWMWVNGREVLLTPGDYLHAPAGTVHSFAFGAHNTSMLGILTSDVFEPFFDRTGEPTEDHVYTEGLIDPSVLAGKLQAVADELDLVLVGPPPKRTLAPSL</sequence>
<dbReference type="InterPro" id="IPR014710">
    <property type="entry name" value="RmlC-like_jellyroll"/>
</dbReference>
<dbReference type="InterPro" id="IPR011051">
    <property type="entry name" value="RmlC_Cupin_sf"/>
</dbReference>
<dbReference type="Proteomes" id="UP001348098">
    <property type="component" value="Unassembled WGS sequence"/>
</dbReference>
<reference evidence="2 3" key="1">
    <citation type="submission" date="2023-12" db="EMBL/GenBank/DDBJ databases">
        <title>novel species in genus Nocarida.</title>
        <authorList>
            <person name="Li Z."/>
        </authorList>
    </citation>
    <scope>NUCLEOTIDE SEQUENCE [LARGE SCALE GENOMIC DNA]</scope>
    <source>
        <strain evidence="2 3">CDC186</strain>
    </source>
</reference>
<dbReference type="SUPFAM" id="SSF51182">
    <property type="entry name" value="RmlC-like cupins"/>
    <property type="match status" value="1"/>
</dbReference>
<evidence type="ECO:0000313" key="3">
    <source>
        <dbReference type="Proteomes" id="UP001348098"/>
    </source>
</evidence>
<dbReference type="EMBL" id="JAYKYQ010000019">
    <property type="protein sequence ID" value="MEB3514515.1"/>
    <property type="molecule type" value="Genomic_DNA"/>
</dbReference>
<organism evidence="2 3">
    <name type="scientific">Nocardia implantans</name>
    <dbReference type="NCBI Taxonomy" id="3108168"/>
    <lineage>
        <taxon>Bacteria</taxon>
        <taxon>Bacillati</taxon>
        <taxon>Actinomycetota</taxon>
        <taxon>Actinomycetes</taxon>
        <taxon>Mycobacteriales</taxon>
        <taxon>Nocardiaceae</taxon>
        <taxon>Nocardia</taxon>
    </lineage>
</organism>
<dbReference type="PANTHER" id="PTHR36440">
    <property type="entry name" value="PUTATIVE (AFU_ORTHOLOGUE AFUA_8G07350)-RELATED"/>
    <property type="match status" value="1"/>
</dbReference>
<accession>A0ABU6B417</accession>
<evidence type="ECO:0000313" key="2">
    <source>
        <dbReference type="EMBL" id="MEB3514515.1"/>
    </source>
</evidence>
<dbReference type="InterPro" id="IPR053146">
    <property type="entry name" value="QDO-like"/>
</dbReference>
<evidence type="ECO:0000259" key="1">
    <source>
        <dbReference type="Pfam" id="PF07883"/>
    </source>
</evidence>
<keyword evidence="3" id="KW-1185">Reference proteome</keyword>
<protein>
    <submittedName>
        <fullName evidence="2">Quercetin 2,3-dioxygenase</fullName>
    </submittedName>
</protein>
<dbReference type="Pfam" id="PF07883">
    <property type="entry name" value="Cupin_2"/>
    <property type="match status" value="1"/>
</dbReference>
<dbReference type="Gene3D" id="2.60.120.10">
    <property type="entry name" value="Jelly Rolls"/>
    <property type="match status" value="2"/>
</dbReference>
<feature type="domain" description="Cupin type-2" evidence="1">
    <location>
        <begin position="229"/>
        <end position="277"/>
    </location>
</feature>
<proteinExistence type="predicted"/>
<name>A0ABU6B417_9NOCA</name>